<comment type="caution">
    <text evidence="2">The sequence shown here is derived from an EMBL/GenBank/DDBJ whole genome shotgun (WGS) entry which is preliminary data.</text>
</comment>
<protein>
    <submittedName>
        <fullName evidence="2">Uncharacterized protein</fullName>
    </submittedName>
</protein>
<sequence length="82" mass="8718">MDSGGARDQGSLPPPKPSKFSVYQNAALSAALTSESLRPSNYALLCIFSFSSASASAFALLTIISKYELLYLILSVVITLEN</sequence>
<dbReference type="AlphaFoldDB" id="A0A6A1WR92"/>
<dbReference type="EMBL" id="RXIC02000019">
    <property type="protein sequence ID" value="KAB1226297.1"/>
    <property type="molecule type" value="Genomic_DNA"/>
</dbReference>
<proteinExistence type="predicted"/>
<reference evidence="2 3" key="1">
    <citation type="journal article" date="2019" name="Plant Biotechnol. J.">
        <title>The red bayberry genome and genetic basis of sex determination.</title>
        <authorList>
            <person name="Jia H.M."/>
            <person name="Jia H.J."/>
            <person name="Cai Q.L."/>
            <person name="Wang Y."/>
            <person name="Zhao H.B."/>
            <person name="Yang W.F."/>
            <person name="Wang G.Y."/>
            <person name="Li Y.H."/>
            <person name="Zhan D.L."/>
            <person name="Shen Y.T."/>
            <person name="Niu Q.F."/>
            <person name="Chang L."/>
            <person name="Qiu J."/>
            <person name="Zhao L."/>
            <person name="Xie H.B."/>
            <person name="Fu W.Y."/>
            <person name="Jin J."/>
            <person name="Li X.W."/>
            <person name="Jiao Y."/>
            <person name="Zhou C.C."/>
            <person name="Tu T."/>
            <person name="Chai C.Y."/>
            <person name="Gao J.L."/>
            <person name="Fan L.J."/>
            <person name="van de Weg E."/>
            <person name="Wang J.Y."/>
            <person name="Gao Z.S."/>
        </authorList>
    </citation>
    <scope>NUCLEOTIDE SEQUENCE [LARGE SCALE GENOMIC DNA]</scope>
    <source>
        <tissue evidence="2">Leaves</tissue>
    </source>
</reference>
<accession>A0A6A1WR92</accession>
<feature type="transmembrane region" description="Helical" evidence="1">
    <location>
        <begin position="42"/>
        <end position="64"/>
    </location>
</feature>
<evidence type="ECO:0000256" key="1">
    <source>
        <dbReference type="SAM" id="Phobius"/>
    </source>
</evidence>
<evidence type="ECO:0000313" key="3">
    <source>
        <dbReference type="Proteomes" id="UP000516437"/>
    </source>
</evidence>
<keyword evidence="3" id="KW-1185">Reference proteome</keyword>
<dbReference type="Proteomes" id="UP000516437">
    <property type="component" value="Chromosome 1"/>
</dbReference>
<evidence type="ECO:0000313" key="2">
    <source>
        <dbReference type="EMBL" id="KAB1226297.1"/>
    </source>
</evidence>
<organism evidence="2 3">
    <name type="scientific">Morella rubra</name>
    <name type="common">Chinese bayberry</name>
    <dbReference type="NCBI Taxonomy" id="262757"/>
    <lineage>
        <taxon>Eukaryota</taxon>
        <taxon>Viridiplantae</taxon>
        <taxon>Streptophyta</taxon>
        <taxon>Embryophyta</taxon>
        <taxon>Tracheophyta</taxon>
        <taxon>Spermatophyta</taxon>
        <taxon>Magnoliopsida</taxon>
        <taxon>eudicotyledons</taxon>
        <taxon>Gunneridae</taxon>
        <taxon>Pentapetalae</taxon>
        <taxon>rosids</taxon>
        <taxon>fabids</taxon>
        <taxon>Fagales</taxon>
        <taxon>Myricaceae</taxon>
        <taxon>Morella</taxon>
    </lineage>
</organism>
<keyword evidence="1" id="KW-1133">Transmembrane helix</keyword>
<keyword evidence="1" id="KW-0812">Transmembrane</keyword>
<gene>
    <name evidence="2" type="ORF">CJ030_MR1G005982</name>
</gene>
<name>A0A6A1WR92_9ROSI</name>
<keyword evidence="1" id="KW-0472">Membrane</keyword>